<organism evidence="1">
    <name type="scientific">Siphoviridae sp. ctqwY3</name>
    <dbReference type="NCBI Taxonomy" id="2827951"/>
    <lineage>
        <taxon>Viruses</taxon>
        <taxon>Duplodnaviria</taxon>
        <taxon>Heunggongvirae</taxon>
        <taxon>Uroviricota</taxon>
        <taxon>Caudoviricetes</taxon>
    </lineage>
</organism>
<dbReference type="EMBL" id="BK032541">
    <property type="protein sequence ID" value="DAF46630.1"/>
    <property type="molecule type" value="Genomic_DNA"/>
</dbReference>
<evidence type="ECO:0000313" key="1">
    <source>
        <dbReference type="EMBL" id="DAF46630.1"/>
    </source>
</evidence>
<accession>A0A8S5S6U6</accession>
<protein>
    <submittedName>
        <fullName evidence="1">Uncharacterized protein</fullName>
    </submittedName>
</protein>
<sequence>MELLKGLVEGISKLTNSIITKITKSDKWKLYLYYQGQCIKRLYVDDDFQPMEHFYVVKVRGMKHLLGTNRKVQIIVRYFKYKLTDNDKKEVHIETINFEGSDLTV</sequence>
<reference evidence="1" key="1">
    <citation type="journal article" date="2021" name="Proc. Natl. Acad. Sci. U.S.A.">
        <title>A Catalog of Tens of Thousands of Viruses from Human Metagenomes Reveals Hidden Associations with Chronic Diseases.</title>
        <authorList>
            <person name="Tisza M.J."/>
            <person name="Buck C.B."/>
        </authorList>
    </citation>
    <scope>NUCLEOTIDE SEQUENCE</scope>
    <source>
        <strain evidence="1">CtqwY3</strain>
    </source>
</reference>
<proteinExistence type="predicted"/>
<name>A0A8S5S6U6_9CAUD</name>